<dbReference type="InterPro" id="IPR001611">
    <property type="entry name" value="Leu-rich_rpt"/>
</dbReference>
<dbReference type="SUPFAM" id="SSF56112">
    <property type="entry name" value="Protein kinase-like (PK-like)"/>
    <property type="match status" value="1"/>
</dbReference>
<dbReference type="Pfam" id="PF00560">
    <property type="entry name" value="LRR_1"/>
    <property type="match status" value="1"/>
</dbReference>
<name>A0AAV7HIK8_DENCH</name>
<dbReference type="Pfam" id="PF00069">
    <property type="entry name" value="Pkinase"/>
    <property type="match status" value="1"/>
</dbReference>
<dbReference type="PANTHER" id="PTHR48007:SF87">
    <property type="entry name" value="PROTEIN KINASE DOMAIN-CONTAINING PROTEIN"/>
    <property type="match status" value="1"/>
</dbReference>
<accession>A0AAV7HIK8</accession>
<dbReference type="InterPro" id="IPR000719">
    <property type="entry name" value="Prot_kinase_dom"/>
</dbReference>
<dbReference type="GO" id="GO:0004672">
    <property type="term" value="F:protein kinase activity"/>
    <property type="evidence" value="ECO:0007669"/>
    <property type="project" value="InterPro"/>
</dbReference>
<comment type="subcellular location">
    <subcellularLocation>
        <location evidence="1">Membrane</location>
    </subcellularLocation>
</comment>
<organism evidence="10 11">
    <name type="scientific">Dendrobium chrysotoxum</name>
    <name type="common">Orchid</name>
    <dbReference type="NCBI Taxonomy" id="161865"/>
    <lineage>
        <taxon>Eukaryota</taxon>
        <taxon>Viridiplantae</taxon>
        <taxon>Streptophyta</taxon>
        <taxon>Embryophyta</taxon>
        <taxon>Tracheophyta</taxon>
        <taxon>Spermatophyta</taxon>
        <taxon>Magnoliopsida</taxon>
        <taxon>Liliopsida</taxon>
        <taxon>Asparagales</taxon>
        <taxon>Orchidaceae</taxon>
        <taxon>Epidendroideae</taxon>
        <taxon>Malaxideae</taxon>
        <taxon>Dendrobiinae</taxon>
        <taxon>Dendrobium</taxon>
    </lineage>
</organism>
<dbReference type="AlphaFoldDB" id="A0AAV7HIK8"/>
<feature type="chain" id="PRO_5043608354" description="Protein kinase domain-containing protein" evidence="8">
    <location>
        <begin position="26"/>
        <end position="565"/>
    </location>
</feature>
<feature type="signal peptide" evidence="8">
    <location>
        <begin position="1"/>
        <end position="25"/>
    </location>
</feature>
<feature type="domain" description="Protein kinase" evidence="9">
    <location>
        <begin position="292"/>
        <end position="565"/>
    </location>
</feature>
<keyword evidence="11" id="KW-1185">Reference proteome</keyword>
<keyword evidence="8" id="KW-0732">Signal</keyword>
<dbReference type="SUPFAM" id="SSF52058">
    <property type="entry name" value="L domain-like"/>
    <property type="match status" value="1"/>
</dbReference>
<dbReference type="PANTHER" id="PTHR48007">
    <property type="entry name" value="LEUCINE-RICH REPEAT RECEPTOR-LIKE PROTEIN KINASE PXC1"/>
    <property type="match status" value="1"/>
</dbReference>
<evidence type="ECO:0000256" key="3">
    <source>
        <dbReference type="ARBA" id="ARBA00022692"/>
    </source>
</evidence>
<dbReference type="Proteomes" id="UP000775213">
    <property type="component" value="Unassembled WGS sequence"/>
</dbReference>
<keyword evidence="6 7" id="KW-0472">Membrane</keyword>
<evidence type="ECO:0000256" key="5">
    <source>
        <dbReference type="ARBA" id="ARBA00022989"/>
    </source>
</evidence>
<evidence type="ECO:0000313" key="11">
    <source>
        <dbReference type="Proteomes" id="UP000775213"/>
    </source>
</evidence>
<dbReference type="Gene3D" id="1.10.510.10">
    <property type="entry name" value="Transferase(Phosphotransferase) domain 1"/>
    <property type="match status" value="1"/>
</dbReference>
<gene>
    <name evidence="10" type="ORF">IEQ34_002088</name>
</gene>
<dbReference type="InterPro" id="IPR011009">
    <property type="entry name" value="Kinase-like_dom_sf"/>
</dbReference>
<dbReference type="EMBL" id="JAGFBR010000003">
    <property type="protein sequence ID" value="KAH0468856.1"/>
    <property type="molecule type" value="Genomic_DNA"/>
</dbReference>
<dbReference type="Gene3D" id="3.80.10.10">
    <property type="entry name" value="Ribonuclease Inhibitor"/>
    <property type="match status" value="1"/>
</dbReference>
<evidence type="ECO:0000256" key="2">
    <source>
        <dbReference type="ARBA" id="ARBA00022614"/>
    </source>
</evidence>
<dbReference type="PROSITE" id="PS50011">
    <property type="entry name" value="PROTEIN_KINASE_DOM"/>
    <property type="match status" value="1"/>
</dbReference>
<keyword evidence="3 7" id="KW-0812">Transmembrane</keyword>
<evidence type="ECO:0000259" key="9">
    <source>
        <dbReference type="PROSITE" id="PS50011"/>
    </source>
</evidence>
<evidence type="ECO:0000313" key="10">
    <source>
        <dbReference type="EMBL" id="KAH0468856.1"/>
    </source>
</evidence>
<dbReference type="InterPro" id="IPR046959">
    <property type="entry name" value="PRK1-6/SRF4-like"/>
</dbReference>
<sequence length="565" mass="63330">MELFRHLHCLFLLLPLLSFFKTSSPSHEKPFPDNHDLNTLLSFRSTSNVFNPFLQTWEGRNPCSGSWLGLKCKQKTVVSIRLDNASLVGSVTPLLRLNNLKVLSLRRNALSGSLPPMTNLTHPNLKRLFLSHNQLSGTLSINLPSLLSLRVEYNGFSGDLKDFHLPLTMDFNVSANHLTGEISPTLSKFPKSSFVSNLALCGSPLPSCKKAVKMLNREKLADTTVLAVSIGNIILICVTLTFLISMYLWFRKKKSMFQLQSTVHNFPPDKKDECEIFIFEGGERLSLECLLKSSAEVLGKGVCGSTYKALLDDGMIVAVKRLSSVRFGAHGKGYFNRKMRQIGSLIHENVVCLRAYYNSDEEKLLVYDYMPNGSLQSLLHGSSKYFLDFDKLNERRPLNGVLNWSNTIQILKGAARGLHFLHTYTLRFPLVHGNIKPSNVLIDFDGNGRISEWGLMSLANTIHQPNSSSSTILYNKADGVNSSNWHNYKAPELLTGKGKATQESDVYSFGMVILKVVTCKEIEDGAGEEEMMRLIKIGMMCTTEGPEERPKMAQVLCLMNEFFRD</sequence>
<protein>
    <recommendedName>
        <fullName evidence="9">Protein kinase domain-containing protein</fullName>
    </recommendedName>
</protein>
<reference evidence="10 11" key="1">
    <citation type="journal article" date="2021" name="Hortic Res">
        <title>Chromosome-scale assembly of the Dendrobium chrysotoxum genome enhances the understanding of orchid evolution.</title>
        <authorList>
            <person name="Zhang Y."/>
            <person name="Zhang G.Q."/>
            <person name="Zhang D."/>
            <person name="Liu X.D."/>
            <person name="Xu X.Y."/>
            <person name="Sun W.H."/>
            <person name="Yu X."/>
            <person name="Zhu X."/>
            <person name="Wang Z.W."/>
            <person name="Zhao X."/>
            <person name="Zhong W.Y."/>
            <person name="Chen H."/>
            <person name="Yin W.L."/>
            <person name="Huang T."/>
            <person name="Niu S.C."/>
            <person name="Liu Z.J."/>
        </authorList>
    </citation>
    <scope>NUCLEOTIDE SEQUENCE [LARGE SCALE GENOMIC DNA]</scope>
    <source>
        <strain evidence="10">Lindl</strain>
    </source>
</reference>
<dbReference type="GO" id="GO:0016020">
    <property type="term" value="C:membrane"/>
    <property type="evidence" value="ECO:0007669"/>
    <property type="project" value="UniProtKB-SubCell"/>
</dbReference>
<evidence type="ECO:0000256" key="7">
    <source>
        <dbReference type="SAM" id="Phobius"/>
    </source>
</evidence>
<feature type="transmembrane region" description="Helical" evidence="7">
    <location>
        <begin position="225"/>
        <end position="250"/>
    </location>
</feature>
<proteinExistence type="predicted"/>
<evidence type="ECO:0000256" key="1">
    <source>
        <dbReference type="ARBA" id="ARBA00004370"/>
    </source>
</evidence>
<evidence type="ECO:0000256" key="4">
    <source>
        <dbReference type="ARBA" id="ARBA00022737"/>
    </source>
</evidence>
<dbReference type="GO" id="GO:0005524">
    <property type="term" value="F:ATP binding"/>
    <property type="evidence" value="ECO:0007669"/>
    <property type="project" value="InterPro"/>
</dbReference>
<dbReference type="InterPro" id="IPR032675">
    <property type="entry name" value="LRR_dom_sf"/>
</dbReference>
<comment type="caution">
    <text evidence="10">The sequence shown here is derived from an EMBL/GenBank/DDBJ whole genome shotgun (WGS) entry which is preliminary data.</text>
</comment>
<dbReference type="Pfam" id="PF08263">
    <property type="entry name" value="LRRNT_2"/>
    <property type="match status" value="1"/>
</dbReference>
<evidence type="ECO:0000256" key="8">
    <source>
        <dbReference type="SAM" id="SignalP"/>
    </source>
</evidence>
<dbReference type="InterPro" id="IPR013210">
    <property type="entry name" value="LRR_N_plant-typ"/>
</dbReference>
<evidence type="ECO:0000256" key="6">
    <source>
        <dbReference type="ARBA" id="ARBA00023136"/>
    </source>
</evidence>
<keyword evidence="4" id="KW-0677">Repeat</keyword>
<dbReference type="Gene3D" id="3.30.200.20">
    <property type="entry name" value="Phosphorylase Kinase, domain 1"/>
    <property type="match status" value="1"/>
</dbReference>
<keyword evidence="5 7" id="KW-1133">Transmembrane helix</keyword>
<keyword evidence="2" id="KW-0433">Leucine-rich repeat</keyword>